<evidence type="ECO:0000313" key="2">
    <source>
        <dbReference type="Proteomes" id="UP000053240"/>
    </source>
</evidence>
<proteinExistence type="predicted"/>
<dbReference type="AlphaFoldDB" id="A0A0N0PE36"/>
<name>A0A0N0PE36_PAPMA</name>
<organism evidence="1 2">
    <name type="scientific">Papilio machaon</name>
    <name type="common">Old World swallowtail butterfly</name>
    <dbReference type="NCBI Taxonomy" id="76193"/>
    <lineage>
        <taxon>Eukaryota</taxon>
        <taxon>Metazoa</taxon>
        <taxon>Ecdysozoa</taxon>
        <taxon>Arthropoda</taxon>
        <taxon>Hexapoda</taxon>
        <taxon>Insecta</taxon>
        <taxon>Pterygota</taxon>
        <taxon>Neoptera</taxon>
        <taxon>Endopterygota</taxon>
        <taxon>Lepidoptera</taxon>
        <taxon>Glossata</taxon>
        <taxon>Ditrysia</taxon>
        <taxon>Papilionoidea</taxon>
        <taxon>Papilionidae</taxon>
        <taxon>Papilioninae</taxon>
        <taxon>Papilio</taxon>
    </lineage>
</organism>
<dbReference type="Gene3D" id="3.40.970.10">
    <property type="entry name" value="Ribonuclease H1, N-terminal domain"/>
    <property type="match status" value="1"/>
</dbReference>
<protein>
    <submittedName>
        <fullName evidence="1">Uncharacterized protein</fullName>
    </submittedName>
</protein>
<accession>A0A0N0PE36</accession>
<dbReference type="InParanoid" id="A0A0N0PE36"/>
<dbReference type="EMBL" id="KQ459986">
    <property type="protein sequence ID" value="KPJ18819.1"/>
    <property type="molecule type" value="Genomic_DNA"/>
</dbReference>
<keyword evidence="2" id="KW-1185">Reference proteome</keyword>
<reference evidence="1 2" key="1">
    <citation type="journal article" date="2015" name="Nat. Commun.">
        <title>Outbred genome sequencing and CRISPR/Cas9 gene editing in butterflies.</title>
        <authorList>
            <person name="Li X."/>
            <person name="Fan D."/>
            <person name="Zhang W."/>
            <person name="Liu G."/>
            <person name="Zhang L."/>
            <person name="Zhao L."/>
            <person name="Fang X."/>
            <person name="Chen L."/>
            <person name="Dong Y."/>
            <person name="Chen Y."/>
            <person name="Ding Y."/>
            <person name="Zhao R."/>
            <person name="Feng M."/>
            <person name="Zhu Y."/>
            <person name="Feng Y."/>
            <person name="Jiang X."/>
            <person name="Zhu D."/>
            <person name="Xiang H."/>
            <person name="Feng X."/>
            <person name="Li S."/>
            <person name="Wang J."/>
            <person name="Zhang G."/>
            <person name="Kronforst M.R."/>
            <person name="Wang W."/>
        </authorList>
    </citation>
    <scope>NUCLEOTIDE SEQUENCE [LARGE SCALE GENOMIC DNA]</scope>
    <source>
        <strain evidence="1">Ya'a_city_454_Pm</strain>
        <tissue evidence="1">Whole body</tissue>
    </source>
</reference>
<dbReference type="InterPro" id="IPR037056">
    <property type="entry name" value="RNase_H1_N_sf"/>
</dbReference>
<sequence length="130" mass="14671">MSKAVLIPGCKDIGRMKEEISLSPPDKKDGAISLLSRLLRLDNLSKRNTPESPTSNEPHTTYYGVYIPCEIKKGPDEEALHVYESKSEAMELVRRYKSARFKMFRSHQDAVSFALRGAEPTETHEGNNCE</sequence>
<gene>
    <name evidence="1" type="ORF">RR48_05757</name>
</gene>
<evidence type="ECO:0000313" key="1">
    <source>
        <dbReference type="EMBL" id="KPJ18819.1"/>
    </source>
</evidence>
<dbReference type="Proteomes" id="UP000053240">
    <property type="component" value="Unassembled WGS sequence"/>
</dbReference>
<dbReference type="STRING" id="76193.A0A0N0PE36"/>